<dbReference type="EMBL" id="PVTQ01000002">
    <property type="protein sequence ID" value="PRY92493.1"/>
    <property type="molecule type" value="Genomic_DNA"/>
</dbReference>
<dbReference type="Proteomes" id="UP000238392">
    <property type="component" value="Unassembled WGS sequence"/>
</dbReference>
<evidence type="ECO:0000313" key="2">
    <source>
        <dbReference type="EMBL" id="PRY92493.1"/>
    </source>
</evidence>
<reference evidence="2 3" key="1">
    <citation type="submission" date="2018-03" db="EMBL/GenBank/DDBJ databases">
        <title>Genomic Encyclopedia of Archaeal and Bacterial Type Strains, Phase II (KMG-II): from individual species to whole genera.</title>
        <authorList>
            <person name="Goeker M."/>
        </authorList>
    </citation>
    <scope>NUCLEOTIDE SEQUENCE [LARGE SCALE GENOMIC DNA]</scope>
    <source>
        <strain evidence="2 3">DSM 100212</strain>
    </source>
</reference>
<accession>A0A2T0X0L2</accession>
<dbReference type="AlphaFoldDB" id="A0A2T0X0L2"/>
<evidence type="ECO:0008006" key="4">
    <source>
        <dbReference type="Google" id="ProtNLM"/>
    </source>
</evidence>
<name>A0A2T0X0L2_9RHOB</name>
<feature type="signal peptide" evidence="1">
    <location>
        <begin position="1"/>
        <end position="25"/>
    </location>
</feature>
<evidence type="ECO:0000313" key="3">
    <source>
        <dbReference type="Proteomes" id="UP000238392"/>
    </source>
</evidence>
<feature type="chain" id="PRO_5015648002" description="Arginine transporter" evidence="1">
    <location>
        <begin position="26"/>
        <end position="104"/>
    </location>
</feature>
<dbReference type="RefSeq" id="WP_245888456.1">
    <property type="nucleotide sequence ID" value="NZ_PVTQ01000002.1"/>
</dbReference>
<gene>
    <name evidence="2" type="ORF">CLV74_102408</name>
</gene>
<proteinExistence type="predicted"/>
<sequence length="104" mass="11164">MIRKTVLMITAASAFTVGTAGVSHAGAVEKACRASDRPAATASLCRCIGSVADRTLTGADQRQAAAFFKDPDKAQEIKMSNSRRHSEFWDRYKAFGAAAEQYCS</sequence>
<keyword evidence="1" id="KW-0732">Signal</keyword>
<keyword evidence="3" id="KW-1185">Reference proteome</keyword>
<organism evidence="2 3">
    <name type="scientific">Donghicola tyrosinivorans</name>
    <dbReference type="NCBI Taxonomy" id="1652492"/>
    <lineage>
        <taxon>Bacteria</taxon>
        <taxon>Pseudomonadati</taxon>
        <taxon>Pseudomonadota</taxon>
        <taxon>Alphaproteobacteria</taxon>
        <taxon>Rhodobacterales</taxon>
        <taxon>Roseobacteraceae</taxon>
        <taxon>Donghicola</taxon>
    </lineage>
</organism>
<protein>
    <recommendedName>
        <fullName evidence="4">Arginine transporter</fullName>
    </recommendedName>
</protein>
<evidence type="ECO:0000256" key="1">
    <source>
        <dbReference type="SAM" id="SignalP"/>
    </source>
</evidence>
<comment type="caution">
    <text evidence="2">The sequence shown here is derived from an EMBL/GenBank/DDBJ whole genome shotgun (WGS) entry which is preliminary data.</text>
</comment>